<evidence type="ECO:0000313" key="2">
    <source>
        <dbReference type="EMBL" id="CEH12644.1"/>
    </source>
</evidence>
<evidence type="ECO:0000256" key="1">
    <source>
        <dbReference type="SAM" id="MobiDB-lite"/>
    </source>
</evidence>
<evidence type="ECO:0000313" key="3">
    <source>
        <dbReference type="Proteomes" id="UP000054845"/>
    </source>
</evidence>
<dbReference type="Proteomes" id="UP000054845">
    <property type="component" value="Unassembled WGS sequence"/>
</dbReference>
<feature type="compositionally biased region" description="Basic residues" evidence="1">
    <location>
        <begin position="119"/>
        <end position="129"/>
    </location>
</feature>
<protein>
    <submittedName>
        <fullName evidence="2">Uncharacterized protein</fullName>
    </submittedName>
</protein>
<feature type="compositionally biased region" description="Basic and acidic residues" evidence="1">
    <location>
        <begin position="142"/>
        <end position="157"/>
    </location>
</feature>
<dbReference type="OrthoDB" id="10469402at2759"/>
<feature type="region of interest" description="Disordered" evidence="1">
    <location>
        <begin position="59"/>
        <end position="169"/>
    </location>
</feature>
<name>A0A0P1B9K8_9BASI</name>
<sequence>MQLNANSPQTRLSQAVRRLLPCDVPNERRSVYSPLGAIQHLHTGHWKRAYETAASAVTRAESLSARSGQERGETNEEPKRRGDRSSQKSRLITAILTERPGATSGQGIPLSASEGAVPRRVRSQRRRNAPAHASSSSAVPTSRDDASARSEHQEREPATTSLPVEQRGRQSMVMWSAFTDTHFRGMPPKAKEDMSKSIAAWAEASQAAANVHVLGIGPSVLPHHVSVHHQLYDEGMNKISNPKISEVPHVMTHF</sequence>
<accession>A0A0P1B9K8</accession>
<keyword evidence="3" id="KW-1185">Reference proteome</keyword>
<dbReference type="EMBL" id="CCYA01000181">
    <property type="protein sequence ID" value="CEH12644.1"/>
    <property type="molecule type" value="Genomic_DNA"/>
</dbReference>
<dbReference type="AlphaFoldDB" id="A0A0P1B9K8"/>
<feature type="compositionally biased region" description="Low complexity" evidence="1">
    <location>
        <begin position="130"/>
        <end position="141"/>
    </location>
</feature>
<reference evidence="2 3" key="1">
    <citation type="submission" date="2014-09" db="EMBL/GenBank/DDBJ databases">
        <authorList>
            <person name="Magalhaes I.L.F."/>
            <person name="Oliveira U."/>
            <person name="Santos F.R."/>
            <person name="Vidigal T.H.D.A."/>
            <person name="Brescovit A.D."/>
            <person name="Santos A.J."/>
        </authorList>
    </citation>
    <scope>NUCLEOTIDE SEQUENCE [LARGE SCALE GENOMIC DNA]</scope>
</reference>
<feature type="compositionally biased region" description="Basic and acidic residues" evidence="1">
    <location>
        <begin position="68"/>
        <end position="86"/>
    </location>
</feature>
<proteinExistence type="predicted"/>
<organism evidence="2 3">
    <name type="scientific">Ceraceosorus bombacis</name>
    <dbReference type="NCBI Taxonomy" id="401625"/>
    <lineage>
        <taxon>Eukaryota</taxon>
        <taxon>Fungi</taxon>
        <taxon>Dikarya</taxon>
        <taxon>Basidiomycota</taxon>
        <taxon>Ustilaginomycotina</taxon>
        <taxon>Exobasidiomycetes</taxon>
        <taxon>Ceraceosorales</taxon>
        <taxon>Ceraceosoraceae</taxon>
        <taxon>Ceraceosorus</taxon>
    </lineage>
</organism>